<feature type="transmembrane region" description="Helical" evidence="8">
    <location>
        <begin position="601"/>
        <end position="619"/>
    </location>
</feature>
<feature type="domain" description="NADH:quinone oxidoreductase/Mrp antiporter transmembrane" evidence="9">
    <location>
        <begin position="135"/>
        <end position="437"/>
    </location>
</feature>
<reference evidence="11" key="1">
    <citation type="journal article" date="2019" name="Int. J. Syst. Evol. Microbiol.">
        <title>The Global Catalogue of Microorganisms (GCM) 10K type strain sequencing project: providing services to taxonomists for standard genome sequencing and annotation.</title>
        <authorList>
            <consortium name="The Broad Institute Genomics Platform"/>
            <consortium name="The Broad Institute Genome Sequencing Center for Infectious Disease"/>
            <person name="Wu L."/>
            <person name="Ma J."/>
        </authorList>
    </citation>
    <scope>NUCLEOTIDE SEQUENCE [LARGE SCALE GENOMIC DNA]</scope>
    <source>
        <strain evidence="11">JCM 17250</strain>
    </source>
</reference>
<protein>
    <submittedName>
        <fullName evidence="10">Proton-conducting transporter membrane subunit</fullName>
    </submittedName>
</protein>
<feature type="transmembrane region" description="Helical" evidence="8">
    <location>
        <begin position="213"/>
        <end position="233"/>
    </location>
</feature>
<dbReference type="InterPro" id="IPR001750">
    <property type="entry name" value="ND/Mrp_TM"/>
</dbReference>
<comment type="subcellular location">
    <subcellularLocation>
        <location evidence="1">Cell membrane</location>
        <topology evidence="1">Multi-pass membrane protein</topology>
    </subcellularLocation>
    <subcellularLocation>
        <location evidence="7">Membrane</location>
        <topology evidence="7">Multi-pass membrane protein</topology>
    </subcellularLocation>
</comment>
<keyword evidence="4 8" id="KW-1133">Transmembrane helix</keyword>
<evidence type="ECO:0000256" key="8">
    <source>
        <dbReference type="SAM" id="Phobius"/>
    </source>
</evidence>
<gene>
    <name evidence="10" type="ORF">GCM10022410_04590</name>
</gene>
<evidence type="ECO:0000256" key="7">
    <source>
        <dbReference type="RuleBase" id="RU000320"/>
    </source>
</evidence>
<organism evidence="10 11">
    <name type="scientific">Amphibacillus indicireducens</name>
    <dbReference type="NCBI Taxonomy" id="1076330"/>
    <lineage>
        <taxon>Bacteria</taxon>
        <taxon>Bacillati</taxon>
        <taxon>Bacillota</taxon>
        <taxon>Bacilli</taxon>
        <taxon>Bacillales</taxon>
        <taxon>Bacillaceae</taxon>
        <taxon>Amphibacillus</taxon>
    </lineage>
</organism>
<accession>A0ABP7V6E3</accession>
<feature type="transmembrane region" description="Helical" evidence="8">
    <location>
        <begin position="12"/>
        <end position="30"/>
    </location>
</feature>
<feature type="transmembrane region" description="Helical" evidence="8">
    <location>
        <begin position="118"/>
        <end position="135"/>
    </location>
</feature>
<dbReference type="PANTHER" id="PTHR42682">
    <property type="entry name" value="HYDROGENASE-4 COMPONENT F"/>
    <property type="match status" value="1"/>
</dbReference>
<sequence length="621" mass="69681">MDVIQLILEYSLPIIILLISLLEILVIPLLGKISTRRKLRRFSVSVVILLTTLLLVSVYPEVIQSPMEWRIANVFGNGIVFRIDLLSLLFMIFAGVIFLVVNLYTVDEIKGRGREKSFYLFFMLTYISTIGTLMAGDLISFLMFFEIMTFASYVLMVHQRGQKVLEAGKVYIYFGIIGGLSILAGILVLSSLTQNYEWVTIAEKYGEFGGIKYVSAALFILGFGIKAGMAPLHHWVPVIYPKSHLSVNALSSGILMKIGGYGILRLFVSVIESAQFRPDLNVQAMMITLEEIGFVVIWLGVFTMVVGVISALEQENMVRMLAYHSVSQMGYVIMAIGVAAYLGFDGSMGFAGATYHMINHGIFKSLLFMVAGTVYFKTKEKNMYRIGGLSRQMPFTALIGIIAAFGITGMPFFNGFASKSLIHHAVAEAHLYGHSSFVWAEYIFIFVSACTAASFIKLISQVFFGEKNEKFKDVKDDYNLATLGMVILAIAVILIGVFPNALLDHFIIPAATSLNFDLSFIEQYLMNINLFNMSEFTNMIVIYILGMIIYTVGVRFKLFHFHLPKRLDLESGYYTPMFDRFILKTRTILNKMEEVISNSDVFIYGVMLLVMILLSLNFFTG</sequence>
<feature type="transmembrane region" description="Helical" evidence="8">
    <location>
        <begin position="397"/>
        <end position="417"/>
    </location>
</feature>
<keyword evidence="6 8" id="KW-0472">Membrane</keyword>
<dbReference type="RefSeq" id="WP_344909924.1">
    <property type="nucleotide sequence ID" value="NZ_BAABDL010000021.1"/>
</dbReference>
<feature type="transmembrane region" description="Helical" evidence="8">
    <location>
        <begin position="42"/>
        <end position="59"/>
    </location>
</feature>
<dbReference type="PANTHER" id="PTHR42682:SF4">
    <property type="entry name" value="NADH-UBIQUINONE_PLASTOQUINONE"/>
    <property type="match status" value="1"/>
</dbReference>
<feature type="transmembrane region" description="Helical" evidence="8">
    <location>
        <begin position="321"/>
        <end position="344"/>
    </location>
</feature>
<feature type="transmembrane region" description="Helical" evidence="8">
    <location>
        <begin position="437"/>
        <end position="459"/>
    </location>
</feature>
<name>A0ABP7V6E3_9BACI</name>
<feature type="transmembrane region" description="Helical" evidence="8">
    <location>
        <begin position="284"/>
        <end position="309"/>
    </location>
</feature>
<feature type="transmembrane region" description="Helical" evidence="8">
    <location>
        <begin position="480"/>
        <end position="498"/>
    </location>
</feature>
<feature type="transmembrane region" description="Helical" evidence="8">
    <location>
        <begin position="536"/>
        <end position="556"/>
    </location>
</feature>
<keyword evidence="11" id="KW-1185">Reference proteome</keyword>
<feature type="transmembrane region" description="Helical" evidence="8">
    <location>
        <begin position="79"/>
        <end position="106"/>
    </location>
</feature>
<dbReference type="Proteomes" id="UP001501734">
    <property type="component" value="Unassembled WGS sequence"/>
</dbReference>
<dbReference type="InterPro" id="IPR052175">
    <property type="entry name" value="ComplexI-like_HydComp"/>
</dbReference>
<feature type="transmembrane region" description="Helical" evidence="8">
    <location>
        <begin position="170"/>
        <end position="193"/>
    </location>
</feature>
<evidence type="ECO:0000256" key="3">
    <source>
        <dbReference type="ARBA" id="ARBA00022692"/>
    </source>
</evidence>
<evidence type="ECO:0000256" key="4">
    <source>
        <dbReference type="ARBA" id="ARBA00022989"/>
    </source>
</evidence>
<evidence type="ECO:0000256" key="5">
    <source>
        <dbReference type="ARBA" id="ARBA00023002"/>
    </source>
</evidence>
<feature type="transmembrane region" description="Helical" evidence="8">
    <location>
        <begin position="141"/>
        <end position="158"/>
    </location>
</feature>
<comment type="caution">
    <text evidence="10">The sequence shown here is derived from an EMBL/GenBank/DDBJ whole genome shotgun (WGS) entry which is preliminary data.</text>
</comment>
<proteinExistence type="predicted"/>
<dbReference type="Pfam" id="PF00361">
    <property type="entry name" value="Proton_antipo_M"/>
    <property type="match status" value="1"/>
</dbReference>
<evidence type="ECO:0000259" key="9">
    <source>
        <dbReference type="Pfam" id="PF00361"/>
    </source>
</evidence>
<evidence type="ECO:0000256" key="6">
    <source>
        <dbReference type="ARBA" id="ARBA00023136"/>
    </source>
</evidence>
<keyword evidence="2" id="KW-1003">Cell membrane</keyword>
<dbReference type="EMBL" id="BAABDL010000021">
    <property type="protein sequence ID" value="GAA4060598.1"/>
    <property type="molecule type" value="Genomic_DNA"/>
</dbReference>
<keyword evidence="5" id="KW-0560">Oxidoreductase</keyword>
<feature type="transmembrane region" description="Helical" evidence="8">
    <location>
        <begin position="245"/>
        <end position="264"/>
    </location>
</feature>
<keyword evidence="3 7" id="KW-0812">Transmembrane</keyword>
<evidence type="ECO:0000256" key="1">
    <source>
        <dbReference type="ARBA" id="ARBA00004651"/>
    </source>
</evidence>
<evidence type="ECO:0000313" key="10">
    <source>
        <dbReference type="EMBL" id="GAA4060598.1"/>
    </source>
</evidence>
<evidence type="ECO:0000313" key="11">
    <source>
        <dbReference type="Proteomes" id="UP001501734"/>
    </source>
</evidence>
<evidence type="ECO:0000256" key="2">
    <source>
        <dbReference type="ARBA" id="ARBA00022475"/>
    </source>
</evidence>
<feature type="transmembrane region" description="Helical" evidence="8">
    <location>
        <begin position="356"/>
        <end position="376"/>
    </location>
</feature>